<dbReference type="PANTHER" id="PTHR12992:SF24">
    <property type="entry name" value="PEROXISOMAL COENZYME A DIPHOSPHATASE NUDT7"/>
    <property type="match status" value="1"/>
</dbReference>
<evidence type="ECO:0000256" key="2">
    <source>
        <dbReference type="ARBA" id="ARBA00001946"/>
    </source>
</evidence>
<dbReference type="FunFam" id="3.90.79.10:FF:000053">
    <property type="entry name" value="Coenzyme A diphosphatase"/>
    <property type="match status" value="1"/>
</dbReference>
<dbReference type="EMBL" id="KE145353">
    <property type="protein sequence ID" value="EPE36064.1"/>
    <property type="molecule type" value="Genomic_DNA"/>
</dbReference>
<accession>S3DFZ7</accession>
<dbReference type="GeneID" id="19464456"/>
<feature type="region of interest" description="Disordered" evidence="7">
    <location>
        <begin position="394"/>
        <end position="414"/>
    </location>
</feature>
<reference evidence="9 10" key="1">
    <citation type="journal article" date="2013" name="BMC Genomics">
        <title>Genomics-driven discovery of the pneumocandin biosynthetic gene cluster in the fungus Glarea lozoyensis.</title>
        <authorList>
            <person name="Chen L."/>
            <person name="Yue Q."/>
            <person name="Zhang X."/>
            <person name="Xiang M."/>
            <person name="Wang C."/>
            <person name="Li S."/>
            <person name="Che Y."/>
            <person name="Ortiz-Lopez F.J."/>
            <person name="Bills G.F."/>
            <person name="Liu X."/>
            <person name="An Z."/>
        </authorList>
    </citation>
    <scope>NUCLEOTIDE SEQUENCE [LARGE SCALE GENOMIC DNA]</scope>
    <source>
        <strain evidence="10">ATCC 20868 / MF5171</strain>
    </source>
</reference>
<evidence type="ECO:0000256" key="6">
    <source>
        <dbReference type="ARBA" id="ARBA00023211"/>
    </source>
</evidence>
<dbReference type="PANTHER" id="PTHR12992">
    <property type="entry name" value="NUDIX HYDROLASE"/>
    <property type="match status" value="1"/>
</dbReference>
<dbReference type="GO" id="GO:0010945">
    <property type="term" value="F:coenzyme A diphosphatase activity"/>
    <property type="evidence" value="ECO:0007669"/>
    <property type="project" value="InterPro"/>
</dbReference>
<dbReference type="HOGENOM" id="CLU_040940_1_1_1"/>
<sequence length="414" mass="45419">MARMANRSRAGGPCSPRILSAGNRRGKGLSDGQNRGNGGCQIPDPGHYVLGLGRSFSGMGDSLEEETVHCDVNEDIQISSNEVAELISSIQEAQYYDAGSMAPLTARSLAAIARLRAYKPPPFPIWDRLPLSRRAAVLILLFSDRRGDLRVVITMRSTSLRNFSGHAAFPGGKADMITETPWETARREAFEEIGLPLSSSSLPKPFRLEHLCELPHSLAMTGLAVRPCVAILHADQADGNSDASVEENMIPRLDAKEVAAVFSAPLHNFLAPSDETPEGEKAAGKWYEGKWIEWHEGPWRMHTFQVPITNQKVSKPKVRDAGQSSMAEEDEGPELERYKVWGMTARMLVDAARVAYGEDPQFEHDLHIGDENMIKNLFAMGKLVKKAPGEVGLAEADLRKSRLPAPNSESDSKI</sequence>
<feature type="region of interest" description="Disordered" evidence="7">
    <location>
        <begin position="1"/>
        <end position="40"/>
    </location>
</feature>
<keyword evidence="10" id="KW-1185">Reference proteome</keyword>
<evidence type="ECO:0000259" key="8">
    <source>
        <dbReference type="PROSITE" id="PS51462"/>
    </source>
</evidence>
<dbReference type="eggNOG" id="KOG3069">
    <property type="taxonomic scope" value="Eukaryota"/>
</dbReference>
<dbReference type="InterPro" id="IPR000086">
    <property type="entry name" value="NUDIX_hydrolase_dom"/>
</dbReference>
<dbReference type="PROSITE" id="PS51462">
    <property type="entry name" value="NUDIX"/>
    <property type="match status" value="1"/>
</dbReference>
<evidence type="ECO:0000256" key="7">
    <source>
        <dbReference type="SAM" id="MobiDB-lite"/>
    </source>
</evidence>
<comment type="cofactor">
    <cofactor evidence="2">
        <name>Mg(2+)</name>
        <dbReference type="ChEBI" id="CHEBI:18420"/>
    </cofactor>
</comment>
<evidence type="ECO:0000256" key="4">
    <source>
        <dbReference type="ARBA" id="ARBA00022801"/>
    </source>
</evidence>
<dbReference type="Proteomes" id="UP000016922">
    <property type="component" value="Unassembled WGS sequence"/>
</dbReference>
<dbReference type="KEGG" id="glz:GLAREA_05402"/>
<proteinExistence type="predicted"/>
<dbReference type="Pfam" id="PF00293">
    <property type="entry name" value="NUDIX"/>
    <property type="match status" value="1"/>
</dbReference>
<evidence type="ECO:0000256" key="3">
    <source>
        <dbReference type="ARBA" id="ARBA00022723"/>
    </source>
</evidence>
<gene>
    <name evidence="9" type="ORF">GLAREA_05402</name>
</gene>
<keyword evidence="5" id="KW-0460">Magnesium</keyword>
<keyword evidence="4" id="KW-0378">Hydrolase</keyword>
<dbReference type="AlphaFoldDB" id="S3DFZ7"/>
<keyword evidence="3" id="KW-0479">Metal-binding</keyword>
<dbReference type="SUPFAM" id="SSF55811">
    <property type="entry name" value="Nudix"/>
    <property type="match status" value="1"/>
</dbReference>
<dbReference type="InterPro" id="IPR015797">
    <property type="entry name" value="NUDIX_hydrolase-like_dom_sf"/>
</dbReference>
<feature type="domain" description="Nudix hydrolase" evidence="8">
    <location>
        <begin position="132"/>
        <end position="289"/>
    </location>
</feature>
<dbReference type="InterPro" id="IPR045121">
    <property type="entry name" value="CoAse"/>
</dbReference>
<dbReference type="OrthoDB" id="206213at2759"/>
<organism evidence="9 10">
    <name type="scientific">Glarea lozoyensis (strain ATCC 20868 / MF5171)</name>
    <dbReference type="NCBI Taxonomy" id="1116229"/>
    <lineage>
        <taxon>Eukaryota</taxon>
        <taxon>Fungi</taxon>
        <taxon>Dikarya</taxon>
        <taxon>Ascomycota</taxon>
        <taxon>Pezizomycotina</taxon>
        <taxon>Leotiomycetes</taxon>
        <taxon>Helotiales</taxon>
        <taxon>Helotiaceae</taxon>
        <taxon>Glarea</taxon>
    </lineage>
</organism>
<comment type="cofactor">
    <cofactor evidence="1">
        <name>Mn(2+)</name>
        <dbReference type="ChEBI" id="CHEBI:29035"/>
    </cofactor>
</comment>
<protein>
    <submittedName>
        <fullName evidence="9">Nudix</fullName>
    </submittedName>
</protein>
<name>S3DFZ7_GLAL2</name>
<dbReference type="RefSeq" id="XP_008076882.1">
    <property type="nucleotide sequence ID" value="XM_008078691.1"/>
</dbReference>
<dbReference type="STRING" id="1116229.S3DFZ7"/>
<dbReference type="GO" id="GO:0015938">
    <property type="term" value="P:coenzyme A catabolic process"/>
    <property type="evidence" value="ECO:0007669"/>
    <property type="project" value="TreeGrafter"/>
</dbReference>
<evidence type="ECO:0000256" key="1">
    <source>
        <dbReference type="ARBA" id="ARBA00001936"/>
    </source>
</evidence>
<evidence type="ECO:0000313" key="10">
    <source>
        <dbReference type="Proteomes" id="UP000016922"/>
    </source>
</evidence>
<dbReference type="GO" id="GO:0046872">
    <property type="term" value="F:metal ion binding"/>
    <property type="evidence" value="ECO:0007669"/>
    <property type="project" value="UniProtKB-KW"/>
</dbReference>
<dbReference type="Gene3D" id="3.90.79.10">
    <property type="entry name" value="Nucleoside Triphosphate Pyrophosphohydrolase"/>
    <property type="match status" value="1"/>
</dbReference>
<evidence type="ECO:0000313" key="9">
    <source>
        <dbReference type="EMBL" id="EPE36064.1"/>
    </source>
</evidence>
<feature type="region of interest" description="Disordered" evidence="7">
    <location>
        <begin position="312"/>
        <end position="332"/>
    </location>
</feature>
<dbReference type="CDD" id="cd03426">
    <property type="entry name" value="NUDIX_CoAse_Nudt7"/>
    <property type="match status" value="1"/>
</dbReference>
<evidence type="ECO:0000256" key="5">
    <source>
        <dbReference type="ARBA" id="ARBA00022842"/>
    </source>
</evidence>
<dbReference type="OMA" id="QEGRFKV"/>
<keyword evidence="6" id="KW-0464">Manganese</keyword>